<keyword evidence="3" id="KW-1185">Reference proteome</keyword>
<dbReference type="AlphaFoldDB" id="A0A2Z6RT28"/>
<sequence>MMGSDQESINSSLSSSSSSSSSFSSSVTSYKMIKANLGQIKREYSYEAIAISKKKGRAQAANYLIEGKDKYILRYPKEDLVKILKDSEYHSKEWKKMDPEEDEEIIEEAITKKSTSIYIYEKW</sequence>
<dbReference type="EMBL" id="BEXD01003079">
    <property type="protein sequence ID" value="GBC00160.1"/>
    <property type="molecule type" value="Genomic_DNA"/>
</dbReference>
<organism evidence="2 3">
    <name type="scientific">Rhizophagus clarus</name>
    <dbReference type="NCBI Taxonomy" id="94130"/>
    <lineage>
        <taxon>Eukaryota</taxon>
        <taxon>Fungi</taxon>
        <taxon>Fungi incertae sedis</taxon>
        <taxon>Mucoromycota</taxon>
        <taxon>Glomeromycotina</taxon>
        <taxon>Glomeromycetes</taxon>
        <taxon>Glomerales</taxon>
        <taxon>Glomeraceae</taxon>
        <taxon>Rhizophagus</taxon>
    </lineage>
</organism>
<accession>A0A2Z6RT28</accession>
<proteinExistence type="predicted"/>
<protein>
    <submittedName>
        <fullName evidence="2">Uncharacterized protein</fullName>
    </submittedName>
</protein>
<gene>
    <name evidence="2" type="ORF">RclHR1_03770007</name>
</gene>
<feature type="region of interest" description="Disordered" evidence="1">
    <location>
        <begin position="1"/>
        <end position="25"/>
    </location>
</feature>
<dbReference type="Proteomes" id="UP000247702">
    <property type="component" value="Unassembled WGS sequence"/>
</dbReference>
<reference evidence="2 3" key="1">
    <citation type="submission" date="2017-11" db="EMBL/GenBank/DDBJ databases">
        <title>The genome of Rhizophagus clarus HR1 reveals common genetic basis of auxotrophy among arbuscular mycorrhizal fungi.</title>
        <authorList>
            <person name="Kobayashi Y."/>
        </authorList>
    </citation>
    <scope>NUCLEOTIDE SEQUENCE [LARGE SCALE GENOMIC DNA]</scope>
    <source>
        <strain evidence="2 3">HR1</strain>
    </source>
</reference>
<evidence type="ECO:0000313" key="2">
    <source>
        <dbReference type="EMBL" id="GBC00160.1"/>
    </source>
</evidence>
<evidence type="ECO:0000313" key="3">
    <source>
        <dbReference type="Proteomes" id="UP000247702"/>
    </source>
</evidence>
<evidence type="ECO:0000256" key="1">
    <source>
        <dbReference type="SAM" id="MobiDB-lite"/>
    </source>
</evidence>
<comment type="caution">
    <text evidence="2">The sequence shown here is derived from an EMBL/GenBank/DDBJ whole genome shotgun (WGS) entry which is preliminary data.</text>
</comment>
<name>A0A2Z6RT28_9GLOM</name>